<dbReference type="RefSeq" id="WP_154532566.1">
    <property type="nucleotide sequence ID" value="NZ_VUNG01000001.1"/>
</dbReference>
<sequence>MTQPEYYILLAIAAILIVVLLAMIIVLWRRNRRTVGKVAFLFNAIDNGDYAFRYSEDRKGDAMVNRSLNRIKEILQHARNEQIEKEKYFELILDSVDTGVLVVDEERGLVLRSNNAARKLLDREAITHISQVSDALKKFSVRETHTILQQRRVRIIAFSDIDGELANQEIDSWVRLIRVLTHEIMNTLTPVISLSEALLPQAEGEQHEGLEVIHQTSKDLIRFVENYRQFTHVPTPQPSPFDVKPFLQRMVTQVRPLLHHDVTITLSVEPDDLMVYADEGLTARVVSNLLKNAAEATREGQHISLHAFSDIDESVVIDISDDGEPIPPDIATHIFIPFFTTKDEGSGIGLSISRQIMRVSNGSIALLPDRHDGQTTFRLRFQ</sequence>
<evidence type="ECO:0000313" key="11">
    <source>
        <dbReference type="Proteomes" id="UP000438914"/>
    </source>
</evidence>
<evidence type="ECO:0000256" key="4">
    <source>
        <dbReference type="ARBA" id="ARBA00022741"/>
    </source>
</evidence>
<keyword evidence="5 10" id="KW-0418">Kinase</keyword>
<evidence type="ECO:0000256" key="8">
    <source>
        <dbReference type="SAM" id="Phobius"/>
    </source>
</evidence>
<evidence type="ECO:0000256" key="3">
    <source>
        <dbReference type="ARBA" id="ARBA00022679"/>
    </source>
</evidence>
<dbReference type="InterPro" id="IPR036890">
    <property type="entry name" value="HATPase_C_sf"/>
</dbReference>
<dbReference type="InterPro" id="IPR004358">
    <property type="entry name" value="Sig_transdc_His_kin-like_C"/>
</dbReference>
<dbReference type="GO" id="GO:0004673">
    <property type="term" value="F:protein histidine kinase activity"/>
    <property type="evidence" value="ECO:0007669"/>
    <property type="project" value="UniProtKB-EC"/>
</dbReference>
<dbReference type="CDD" id="cd00075">
    <property type="entry name" value="HATPase"/>
    <property type="match status" value="1"/>
</dbReference>
<dbReference type="EC" id="2.7.13.3" evidence="2"/>
<evidence type="ECO:0000256" key="1">
    <source>
        <dbReference type="ARBA" id="ARBA00000085"/>
    </source>
</evidence>
<evidence type="ECO:0000256" key="6">
    <source>
        <dbReference type="ARBA" id="ARBA00022840"/>
    </source>
</evidence>
<keyword evidence="11" id="KW-1185">Reference proteome</keyword>
<keyword evidence="8" id="KW-0472">Membrane</keyword>
<feature type="transmembrane region" description="Helical" evidence="8">
    <location>
        <begin position="6"/>
        <end position="28"/>
    </location>
</feature>
<dbReference type="GO" id="GO:0005524">
    <property type="term" value="F:ATP binding"/>
    <property type="evidence" value="ECO:0007669"/>
    <property type="project" value="UniProtKB-KW"/>
</dbReference>
<comment type="catalytic activity">
    <reaction evidence="1">
        <text>ATP + protein L-histidine = ADP + protein N-phospho-L-histidine.</text>
        <dbReference type="EC" id="2.7.13.3"/>
    </reaction>
</comment>
<proteinExistence type="predicted"/>
<evidence type="ECO:0000256" key="7">
    <source>
        <dbReference type="ARBA" id="ARBA00023012"/>
    </source>
</evidence>
<dbReference type="Gene3D" id="3.30.565.10">
    <property type="entry name" value="Histidine kinase-like ATPase, C-terminal domain"/>
    <property type="match status" value="1"/>
</dbReference>
<keyword evidence="8" id="KW-0812">Transmembrane</keyword>
<dbReference type="InterPro" id="IPR003594">
    <property type="entry name" value="HATPase_dom"/>
</dbReference>
<keyword evidence="8" id="KW-1133">Transmembrane helix</keyword>
<dbReference type="PROSITE" id="PS50109">
    <property type="entry name" value="HIS_KIN"/>
    <property type="match status" value="1"/>
</dbReference>
<dbReference type="PRINTS" id="PR00344">
    <property type="entry name" value="BCTRLSENSOR"/>
</dbReference>
<keyword evidence="4" id="KW-0547">Nucleotide-binding</keyword>
<dbReference type="SUPFAM" id="SSF55874">
    <property type="entry name" value="ATPase domain of HSP90 chaperone/DNA topoisomerase II/histidine kinase"/>
    <property type="match status" value="1"/>
</dbReference>
<dbReference type="SMART" id="SM00387">
    <property type="entry name" value="HATPase_c"/>
    <property type="match status" value="1"/>
</dbReference>
<feature type="domain" description="Histidine kinase" evidence="9">
    <location>
        <begin position="179"/>
        <end position="382"/>
    </location>
</feature>
<dbReference type="Pfam" id="PF02518">
    <property type="entry name" value="HATPase_c"/>
    <property type="match status" value="1"/>
</dbReference>
<keyword evidence="3" id="KW-0808">Transferase</keyword>
<dbReference type="InterPro" id="IPR005467">
    <property type="entry name" value="His_kinase_dom"/>
</dbReference>
<evidence type="ECO:0000256" key="2">
    <source>
        <dbReference type="ARBA" id="ARBA00012438"/>
    </source>
</evidence>
<organism evidence="10 11">
    <name type="scientific">Hallella mizrahii</name>
    <dbReference type="NCBI Taxonomy" id="2606637"/>
    <lineage>
        <taxon>Bacteria</taxon>
        <taxon>Pseudomonadati</taxon>
        <taxon>Bacteroidota</taxon>
        <taxon>Bacteroidia</taxon>
        <taxon>Bacteroidales</taxon>
        <taxon>Prevotellaceae</taxon>
        <taxon>Hallella</taxon>
    </lineage>
</organism>
<evidence type="ECO:0000259" key="9">
    <source>
        <dbReference type="PROSITE" id="PS50109"/>
    </source>
</evidence>
<accession>A0A7K0KCN2</accession>
<dbReference type="PANTHER" id="PTHR43065">
    <property type="entry name" value="SENSOR HISTIDINE KINASE"/>
    <property type="match status" value="1"/>
</dbReference>
<dbReference type="GO" id="GO:0000160">
    <property type="term" value="P:phosphorelay signal transduction system"/>
    <property type="evidence" value="ECO:0007669"/>
    <property type="project" value="UniProtKB-KW"/>
</dbReference>
<dbReference type="Proteomes" id="UP000438914">
    <property type="component" value="Unassembled WGS sequence"/>
</dbReference>
<dbReference type="AlphaFoldDB" id="A0A7K0KCN2"/>
<comment type="caution">
    <text evidence="10">The sequence shown here is derived from an EMBL/GenBank/DDBJ whole genome shotgun (WGS) entry which is preliminary data.</text>
</comment>
<protein>
    <recommendedName>
        <fullName evidence="2">histidine kinase</fullName>
        <ecNumber evidence="2">2.7.13.3</ecNumber>
    </recommendedName>
</protein>
<keyword evidence="7" id="KW-0902">Two-component regulatory system</keyword>
<gene>
    <name evidence="10" type="ORF">FYJ73_00625</name>
</gene>
<dbReference type="EMBL" id="VUNG01000001">
    <property type="protein sequence ID" value="MST83205.1"/>
    <property type="molecule type" value="Genomic_DNA"/>
</dbReference>
<reference evidence="10 11" key="1">
    <citation type="submission" date="2019-08" db="EMBL/GenBank/DDBJ databases">
        <title>In-depth cultivation of the pig gut microbiome towards novel bacterial diversity and tailored functional studies.</title>
        <authorList>
            <person name="Wylensek D."/>
            <person name="Hitch T.C.A."/>
            <person name="Clavel T."/>
        </authorList>
    </citation>
    <scope>NUCLEOTIDE SEQUENCE [LARGE SCALE GENOMIC DNA]</scope>
    <source>
        <strain evidence="10 11">LKV-178-WT-2A</strain>
    </source>
</reference>
<evidence type="ECO:0000256" key="5">
    <source>
        <dbReference type="ARBA" id="ARBA00022777"/>
    </source>
</evidence>
<keyword evidence="6" id="KW-0067">ATP-binding</keyword>
<evidence type="ECO:0000313" key="10">
    <source>
        <dbReference type="EMBL" id="MST83205.1"/>
    </source>
</evidence>
<name>A0A7K0KCN2_9BACT</name>
<dbReference type="PANTHER" id="PTHR43065:SF46">
    <property type="entry name" value="C4-DICARBOXYLATE TRANSPORT SENSOR PROTEIN DCTB"/>
    <property type="match status" value="1"/>
</dbReference>